<dbReference type="Pfam" id="PF08432">
    <property type="entry name" value="Vfa1"/>
    <property type="match status" value="1"/>
</dbReference>
<feature type="compositionally biased region" description="Polar residues" evidence="2">
    <location>
        <begin position="195"/>
        <end position="209"/>
    </location>
</feature>
<dbReference type="RefSeq" id="XP_022456367.1">
    <property type="nucleotide sequence ID" value="XM_022604839.1"/>
</dbReference>
<keyword evidence="1" id="KW-0175">Coiled coil</keyword>
<gene>
    <name evidence="3" type="ORF">KUCA_T00000311001</name>
</gene>
<dbReference type="GeneID" id="34517755"/>
<dbReference type="EMBL" id="HG793125">
    <property type="protein sequence ID" value="CDK24350.1"/>
    <property type="molecule type" value="Genomic_DNA"/>
</dbReference>
<feature type="coiled-coil region" evidence="1">
    <location>
        <begin position="82"/>
        <end position="109"/>
    </location>
</feature>
<dbReference type="Proteomes" id="UP000019384">
    <property type="component" value="Unassembled WGS sequence"/>
</dbReference>
<dbReference type="AlphaFoldDB" id="W6MR64"/>
<dbReference type="HOGENOM" id="CLU_088285_2_0_1"/>
<organism evidence="3 4">
    <name type="scientific">Kuraishia capsulata CBS 1993</name>
    <dbReference type="NCBI Taxonomy" id="1382522"/>
    <lineage>
        <taxon>Eukaryota</taxon>
        <taxon>Fungi</taxon>
        <taxon>Dikarya</taxon>
        <taxon>Ascomycota</taxon>
        <taxon>Saccharomycotina</taxon>
        <taxon>Pichiomycetes</taxon>
        <taxon>Pichiales</taxon>
        <taxon>Pichiaceae</taxon>
        <taxon>Kuraishia</taxon>
    </lineage>
</organism>
<feature type="region of interest" description="Disordered" evidence="2">
    <location>
        <begin position="187"/>
        <end position="235"/>
    </location>
</feature>
<dbReference type="InterPro" id="IPR013640">
    <property type="entry name" value="Vfa1"/>
</dbReference>
<reference evidence="3" key="1">
    <citation type="submission" date="2013-12" db="EMBL/GenBank/DDBJ databases">
        <authorList>
            <person name="Genoscope - CEA"/>
        </authorList>
    </citation>
    <scope>NUCLEOTIDE SEQUENCE</scope>
    <source>
        <strain evidence="3">CBS 1993</strain>
    </source>
</reference>
<evidence type="ECO:0000313" key="4">
    <source>
        <dbReference type="Proteomes" id="UP000019384"/>
    </source>
</evidence>
<evidence type="ECO:0000256" key="2">
    <source>
        <dbReference type="SAM" id="MobiDB-lite"/>
    </source>
</evidence>
<dbReference type="OrthoDB" id="2158714at2759"/>
<protein>
    <recommendedName>
        <fullName evidence="5">VPS4-associated protein 1</fullName>
    </recommendedName>
</protein>
<evidence type="ECO:0008006" key="5">
    <source>
        <dbReference type="Google" id="ProtNLM"/>
    </source>
</evidence>
<name>W6MR64_9ASCO</name>
<evidence type="ECO:0000256" key="1">
    <source>
        <dbReference type="SAM" id="Coils"/>
    </source>
</evidence>
<dbReference type="GO" id="GO:0007034">
    <property type="term" value="P:vacuolar transport"/>
    <property type="evidence" value="ECO:0007669"/>
    <property type="project" value="TreeGrafter"/>
</dbReference>
<keyword evidence="4" id="KW-1185">Reference proteome</keyword>
<feature type="compositionally biased region" description="Basic and acidic residues" evidence="2">
    <location>
        <begin position="213"/>
        <end position="223"/>
    </location>
</feature>
<reference evidence="3" key="2">
    <citation type="submission" date="2014-02" db="EMBL/GenBank/DDBJ databases">
        <title>Complete DNA sequence of /Kuraishia capsulata/ illustrates novel genomic features among budding yeasts (/Saccharomycotina/).</title>
        <authorList>
            <person name="Morales L."/>
            <person name="Noel B."/>
            <person name="Porcel B."/>
            <person name="Marcet-Houben M."/>
            <person name="Hullo M-F."/>
            <person name="Sacerdot C."/>
            <person name="Tekaia F."/>
            <person name="Leh-Louis V."/>
            <person name="Despons L."/>
            <person name="Khanna V."/>
            <person name="Aury J-M."/>
            <person name="Barbe V."/>
            <person name="Couloux A."/>
            <person name="Labadie K."/>
            <person name="Pelletier E."/>
            <person name="Souciet J-L."/>
            <person name="Boekhout T."/>
            <person name="Gabaldon T."/>
            <person name="Wincker P."/>
            <person name="Dujon B."/>
        </authorList>
    </citation>
    <scope>NUCLEOTIDE SEQUENCE</scope>
    <source>
        <strain evidence="3">CBS 1993</strain>
    </source>
</reference>
<evidence type="ECO:0000313" key="3">
    <source>
        <dbReference type="EMBL" id="CDK24350.1"/>
    </source>
</evidence>
<dbReference type="GO" id="GO:0005768">
    <property type="term" value="C:endosome"/>
    <property type="evidence" value="ECO:0007669"/>
    <property type="project" value="TreeGrafter"/>
</dbReference>
<proteinExistence type="predicted"/>
<dbReference type="PANTHER" id="PTHR28218:SF1">
    <property type="entry name" value="VPS4-ASSOCIATED PROTEIN 1"/>
    <property type="match status" value="1"/>
</dbReference>
<accession>W6MR64</accession>
<sequence length="235" mass="26548">MQVPFTSIYKLRKVADTSARSCFVCYKPSVSVLVSLPNASSKDPDFFYVCEAHLRDSNFCSIRYIEESPSQDSVGADKKSEVLSIQAEVANLEKRLRRLEDKQKAAASTLNAVVGYFTKSSVEEKKDDDSKESISKELKDPKLEIVDVKKELSFKVAELRALEKRFTRYQLDPAIYRARLMKFHERQRQKEHQKFLQNPASFPSVSSLPSPGEKADKGDDKSNDPGVSPGDNQTE</sequence>
<dbReference type="PANTHER" id="PTHR28218">
    <property type="entry name" value="VPS4-ASSOCIATED PROTEIN 1"/>
    <property type="match status" value="1"/>
</dbReference>